<protein>
    <submittedName>
        <fullName evidence="2">Uncharacterized protein</fullName>
    </submittedName>
</protein>
<gene>
    <name evidence="2" type="ORF">PIIN_03805</name>
</gene>
<feature type="compositionally biased region" description="Polar residues" evidence="1">
    <location>
        <begin position="31"/>
        <end position="44"/>
    </location>
</feature>
<evidence type="ECO:0000313" key="3">
    <source>
        <dbReference type="Proteomes" id="UP000007148"/>
    </source>
</evidence>
<dbReference type="EMBL" id="CAFZ01000066">
    <property type="protein sequence ID" value="CCA69866.1"/>
    <property type="molecule type" value="Genomic_DNA"/>
</dbReference>
<dbReference type="eggNOG" id="ENOG502SPSJ">
    <property type="taxonomic scope" value="Eukaryota"/>
</dbReference>
<reference evidence="2 3" key="1">
    <citation type="journal article" date="2011" name="PLoS Pathog.">
        <title>Endophytic Life Strategies Decoded by Genome and Transcriptome Analyses of the Mutualistic Root Symbiont Piriformospora indica.</title>
        <authorList>
            <person name="Zuccaro A."/>
            <person name="Lahrmann U."/>
            <person name="Guldener U."/>
            <person name="Langen G."/>
            <person name="Pfiffi S."/>
            <person name="Biedenkopf D."/>
            <person name="Wong P."/>
            <person name="Samans B."/>
            <person name="Grimm C."/>
            <person name="Basiewicz M."/>
            <person name="Murat C."/>
            <person name="Martin F."/>
            <person name="Kogel K.H."/>
        </authorList>
    </citation>
    <scope>NUCLEOTIDE SEQUENCE [LARGE SCALE GENOMIC DNA]</scope>
    <source>
        <strain evidence="2 3">DSM 11827</strain>
    </source>
</reference>
<dbReference type="AlphaFoldDB" id="G4TEX3"/>
<comment type="caution">
    <text evidence="2">The sequence shown here is derived from an EMBL/GenBank/DDBJ whole genome shotgun (WGS) entry which is preliminary data.</text>
</comment>
<sequence length="289" mass="31778">MADGRHALQWTGYGSLESVLDFRDLAPRTTSPCPSFVQTPQSIPKTPPGWQSPYCVSSPSEPLSPLTPTTSFTLYSPIAFHPSQLASCPSPASPRSICSSPLVRIMTPPMPLSPPHVTSNSVAPLPGAHSHRPGPVVPQRAYKATVPLTGEPMQIQFNSADGICGIPMRLLKDASAMDLPMENGRSVPFPASVASTITLRIWWPGYVQYSRRMTMRKATGLLMRCELAMAVSEVYKQFIEEAREDARDCGQAKWRVGRGRITVDDLVLLRMFQVSQGSWQADVRLEKEQ</sequence>
<accession>G4TEX3</accession>
<organism evidence="2 3">
    <name type="scientific">Serendipita indica (strain DSM 11827)</name>
    <name type="common">Root endophyte fungus</name>
    <name type="synonym">Piriformospora indica</name>
    <dbReference type="NCBI Taxonomy" id="1109443"/>
    <lineage>
        <taxon>Eukaryota</taxon>
        <taxon>Fungi</taxon>
        <taxon>Dikarya</taxon>
        <taxon>Basidiomycota</taxon>
        <taxon>Agaricomycotina</taxon>
        <taxon>Agaricomycetes</taxon>
        <taxon>Sebacinales</taxon>
        <taxon>Serendipitaceae</taxon>
        <taxon>Serendipita</taxon>
    </lineage>
</organism>
<dbReference type="OrthoDB" id="3197377at2759"/>
<dbReference type="OMA" id="PLHDSYY"/>
<dbReference type="Proteomes" id="UP000007148">
    <property type="component" value="Unassembled WGS sequence"/>
</dbReference>
<feature type="region of interest" description="Disordered" evidence="1">
    <location>
        <begin position="31"/>
        <end position="56"/>
    </location>
</feature>
<name>G4TEX3_SERID</name>
<proteinExistence type="predicted"/>
<dbReference type="InParanoid" id="G4TEX3"/>
<keyword evidence="3" id="KW-1185">Reference proteome</keyword>
<evidence type="ECO:0000256" key="1">
    <source>
        <dbReference type="SAM" id="MobiDB-lite"/>
    </source>
</evidence>
<evidence type="ECO:0000313" key="2">
    <source>
        <dbReference type="EMBL" id="CCA69866.1"/>
    </source>
</evidence>
<dbReference type="HOGENOM" id="CLU_950491_0_0_1"/>